<feature type="transmembrane region" description="Helical" evidence="1">
    <location>
        <begin position="42"/>
        <end position="62"/>
    </location>
</feature>
<evidence type="ECO:0000256" key="1">
    <source>
        <dbReference type="SAM" id="Phobius"/>
    </source>
</evidence>
<accession>A0A949JZV0</accession>
<keyword evidence="1" id="KW-0812">Transmembrane</keyword>
<gene>
    <name evidence="2" type="ORF">KTH89_17160</name>
</gene>
<keyword evidence="1" id="KW-0472">Membrane</keyword>
<keyword evidence="1" id="KW-1133">Transmembrane helix</keyword>
<feature type="transmembrane region" description="Helical" evidence="1">
    <location>
        <begin position="101"/>
        <end position="126"/>
    </location>
</feature>
<comment type="caution">
    <text evidence="2">The sequence shown here is derived from an EMBL/GenBank/DDBJ whole genome shotgun (WGS) entry which is preliminary data.</text>
</comment>
<feature type="transmembrane region" description="Helical" evidence="1">
    <location>
        <begin position="7"/>
        <end position="30"/>
    </location>
</feature>
<dbReference type="Proteomes" id="UP000712157">
    <property type="component" value="Unassembled WGS sequence"/>
</dbReference>
<proteinExistence type="predicted"/>
<evidence type="ECO:0000313" key="3">
    <source>
        <dbReference type="Proteomes" id="UP000712157"/>
    </source>
</evidence>
<sequence>MKKFLKLFLMGIAWGCTMNVLIGMVGVATMGPEFLISNVSDYFANIFAGIIIGLGFTLPSVVYEKEEMARGIQVLIHLGIGLVIYFIAAFWRGWIPLQYGIGTVIGMIAGTLAITGVIWFCFYLYYRKEAMRINEKLKEK</sequence>
<evidence type="ECO:0000313" key="2">
    <source>
        <dbReference type="EMBL" id="MBU9738275.1"/>
    </source>
</evidence>
<protein>
    <submittedName>
        <fullName evidence="2">DUF3021 domain-containing protein</fullName>
    </submittedName>
</protein>
<reference evidence="2" key="1">
    <citation type="submission" date="2021-06" db="EMBL/GenBank/DDBJ databases">
        <title>Description of novel taxa of the family Lachnospiraceae.</title>
        <authorList>
            <person name="Chaplin A.V."/>
            <person name="Sokolova S.R."/>
            <person name="Pikina A.P."/>
            <person name="Korzhanova M."/>
            <person name="Belova V."/>
            <person name="Korostin D."/>
            <person name="Efimov B.A."/>
        </authorList>
    </citation>
    <scope>NUCLEOTIDE SEQUENCE</scope>
    <source>
        <strain evidence="2">ASD5720</strain>
    </source>
</reference>
<dbReference type="EMBL" id="JAHQCW010000032">
    <property type="protein sequence ID" value="MBU9738275.1"/>
    <property type="molecule type" value="Genomic_DNA"/>
</dbReference>
<dbReference type="InterPro" id="IPR021560">
    <property type="entry name" value="DUF3021"/>
</dbReference>
<name>A0A949JZV0_9FIRM</name>
<keyword evidence="3" id="KW-1185">Reference proteome</keyword>
<dbReference type="AlphaFoldDB" id="A0A949JZV0"/>
<dbReference type="RefSeq" id="WP_238722513.1">
    <property type="nucleotide sequence ID" value="NZ_JAHQCW010000032.1"/>
</dbReference>
<dbReference type="Pfam" id="PF11457">
    <property type="entry name" value="DUF3021"/>
    <property type="match status" value="1"/>
</dbReference>
<feature type="transmembrane region" description="Helical" evidence="1">
    <location>
        <begin position="74"/>
        <end position="95"/>
    </location>
</feature>
<organism evidence="2 3">
    <name type="scientific">Diplocloster agilis</name>
    <dbReference type="NCBI Taxonomy" id="2850323"/>
    <lineage>
        <taxon>Bacteria</taxon>
        <taxon>Bacillati</taxon>
        <taxon>Bacillota</taxon>
        <taxon>Clostridia</taxon>
        <taxon>Lachnospirales</taxon>
        <taxon>Lachnospiraceae</taxon>
        <taxon>Diplocloster</taxon>
    </lineage>
</organism>